<evidence type="ECO:0000256" key="5">
    <source>
        <dbReference type="HAMAP-Rule" id="MF_01629"/>
    </source>
</evidence>
<proteinExistence type="inferred from homology"/>
<feature type="binding site" evidence="5 6">
    <location>
        <position position="129"/>
    </location>
    <ligand>
        <name>substrate</name>
    </ligand>
</feature>
<dbReference type="NCBIfam" id="NF004231">
    <property type="entry name" value="PRK05679.1"/>
    <property type="match status" value="1"/>
</dbReference>
<dbReference type="PROSITE" id="PS01064">
    <property type="entry name" value="PYRIDOX_OXIDASE"/>
    <property type="match status" value="1"/>
</dbReference>
<dbReference type="UniPathway" id="UPA01068">
    <property type="reaction ID" value="UER00304"/>
</dbReference>
<dbReference type="InterPro" id="IPR012349">
    <property type="entry name" value="Split_barrel_FMN-bd"/>
</dbReference>
<feature type="binding site" evidence="5 7">
    <location>
        <begin position="63"/>
        <end position="68"/>
    </location>
    <ligand>
        <name>FMN</name>
        <dbReference type="ChEBI" id="CHEBI:58210"/>
    </ligand>
</feature>
<evidence type="ECO:0000256" key="4">
    <source>
        <dbReference type="ARBA" id="ARBA00023002"/>
    </source>
</evidence>
<dbReference type="HAMAP" id="MF_01629">
    <property type="entry name" value="PdxH"/>
    <property type="match status" value="1"/>
</dbReference>
<evidence type="ECO:0000256" key="7">
    <source>
        <dbReference type="PIRSR" id="PIRSR000190-2"/>
    </source>
</evidence>
<organism evidence="10 11">
    <name type="scientific">Algoriella xinjiangensis</name>
    <dbReference type="NCBI Taxonomy" id="684065"/>
    <lineage>
        <taxon>Bacteria</taxon>
        <taxon>Pseudomonadati</taxon>
        <taxon>Bacteroidota</taxon>
        <taxon>Flavobacteriia</taxon>
        <taxon>Flavobacteriales</taxon>
        <taxon>Weeksellaceae</taxon>
        <taxon>Algoriella</taxon>
    </lineage>
</organism>
<comment type="catalytic activity">
    <reaction evidence="5">
        <text>pyridoxine 5'-phosphate + O2 = pyridoxal 5'-phosphate + H2O2</text>
        <dbReference type="Rhea" id="RHEA:15149"/>
        <dbReference type="ChEBI" id="CHEBI:15379"/>
        <dbReference type="ChEBI" id="CHEBI:16240"/>
        <dbReference type="ChEBI" id="CHEBI:58589"/>
        <dbReference type="ChEBI" id="CHEBI:597326"/>
        <dbReference type="EC" id="1.4.3.5"/>
    </reaction>
</comment>
<dbReference type="Pfam" id="PF01243">
    <property type="entry name" value="PNPOx_N"/>
    <property type="match status" value="1"/>
</dbReference>
<evidence type="ECO:0000313" key="11">
    <source>
        <dbReference type="Proteomes" id="UP000199149"/>
    </source>
</evidence>
<dbReference type="InterPro" id="IPR019576">
    <property type="entry name" value="Pyridoxamine_oxidase_dimer_C"/>
</dbReference>
<feature type="binding site" evidence="5 7">
    <location>
        <position position="107"/>
    </location>
    <ligand>
        <name>FMN</name>
        <dbReference type="ChEBI" id="CHEBI:58210"/>
    </ligand>
</feature>
<dbReference type="SUPFAM" id="SSF50475">
    <property type="entry name" value="FMN-binding split barrel"/>
    <property type="match status" value="1"/>
</dbReference>
<comment type="caution">
    <text evidence="5">Lacks conserved residue(s) required for the propagation of feature annotation.</text>
</comment>
<comment type="function">
    <text evidence="5">Catalyzes the oxidation of either pyridoxine 5'-phosphate (PNP) or pyridoxamine 5'-phosphate (PMP) into pyridoxal 5'-phosphate (PLP).</text>
</comment>
<dbReference type="NCBIfam" id="TIGR00558">
    <property type="entry name" value="pdxH"/>
    <property type="match status" value="1"/>
</dbReference>
<evidence type="ECO:0000259" key="8">
    <source>
        <dbReference type="Pfam" id="PF01243"/>
    </source>
</evidence>
<feature type="binding site" evidence="6">
    <location>
        <begin position="9"/>
        <end position="12"/>
    </location>
    <ligand>
        <name>substrate</name>
    </ligand>
</feature>
<feature type="binding site" evidence="5 7">
    <location>
        <position position="197"/>
    </location>
    <ligand>
        <name>FMN</name>
        <dbReference type="ChEBI" id="CHEBI:58210"/>
    </ligand>
</feature>
<dbReference type="AlphaFoldDB" id="A0A1I4W4G9"/>
<feature type="binding site" evidence="5 6">
    <location>
        <position position="125"/>
    </location>
    <ligand>
        <name>substrate</name>
    </ligand>
</feature>
<dbReference type="PANTHER" id="PTHR10851:SF0">
    <property type="entry name" value="PYRIDOXINE-5'-PHOSPHATE OXIDASE"/>
    <property type="match status" value="1"/>
</dbReference>
<dbReference type="STRING" id="684065.SAMN05421738_106125"/>
<comment type="similarity">
    <text evidence="1 5">Belongs to the pyridoxamine 5'-phosphate oxidase family.</text>
</comment>
<gene>
    <name evidence="5" type="primary">pdxH</name>
    <name evidence="10" type="ORF">SAMN05421738_106125</name>
</gene>
<sequence length="215" mass="25177">MKQDLSYKRKVYEKQAMNFDSLRDNPIEQFRDWFVQAEESDGVDEANAMSVATIGDDGFPRTRVVLLKRYTDEGFIFYTNYNSQKGKALLENPKVCISFFWPFLERQIIIKGIAEKTSDNTSDGYFETRPRSSQLGAWLSDQSAVIDENEDLAAEEIELEKTYEGKEIPRPAHWGGFLVRPTEIEFWQGRPSRLHDRVRYVLQEDFDWKKERLAP</sequence>
<evidence type="ECO:0000256" key="2">
    <source>
        <dbReference type="ARBA" id="ARBA00022630"/>
    </source>
</evidence>
<comment type="pathway">
    <text evidence="5">Cofactor metabolism; pyridoxal 5'-phosphate salvage; pyridoxal 5'-phosphate from pyridoxine 5'-phosphate: step 1/1.</text>
</comment>
<evidence type="ECO:0000256" key="6">
    <source>
        <dbReference type="PIRSR" id="PIRSR000190-1"/>
    </source>
</evidence>
<dbReference type="Proteomes" id="UP000199149">
    <property type="component" value="Unassembled WGS sequence"/>
</dbReference>
<dbReference type="Gene3D" id="2.30.110.10">
    <property type="entry name" value="Electron Transport, Fmn-binding Protein, Chain A"/>
    <property type="match status" value="1"/>
</dbReference>
<feature type="binding site" evidence="5 6">
    <location>
        <position position="133"/>
    </location>
    <ligand>
        <name>substrate</name>
    </ligand>
</feature>
<keyword evidence="11" id="KW-1185">Reference proteome</keyword>
<feature type="binding site" evidence="5 6">
    <location>
        <begin position="193"/>
        <end position="195"/>
    </location>
    <ligand>
        <name>substrate</name>
    </ligand>
</feature>
<comment type="subunit">
    <text evidence="5">Homodimer.</text>
</comment>
<dbReference type="InterPro" id="IPR011576">
    <property type="entry name" value="Pyridox_Oxase_N"/>
</dbReference>
<keyword evidence="2 5" id="KW-0285">Flavoprotein</keyword>
<dbReference type="EMBL" id="FOUZ01000006">
    <property type="protein sequence ID" value="SFN08106.1"/>
    <property type="molecule type" value="Genomic_DNA"/>
</dbReference>
<name>A0A1I4W4G9_9FLAO</name>
<dbReference type="EC" id="1.4.3.5" evidence="5"/>
<keyword evidence="3 5" id="KW-0288">FMN</keyword>
<dbReference type="GO" id="GO:0010181">
    <property type="term" value="F:FMN binding"/>
    <property type="evidence" value="ECO:0007669"/>
    <property type="project" value="UniProtKB-UniRule"/>
</dbReference>
<accession>A0A1I4W4G9</accession>
<dbReference type="InterPro" id="IPR019740">
    <property type="entry name" value="Pyridox_Oxase_CS"/>
</dbReference>
<feature type="domain" description="Pyridoxine 5'-phosphate oxidase dimerisation C-terminal" evidence="9">
    <location>
        <begin position="174"/>
        <end position="215"/>
    </location>
</feature>
<feature type="domain" description="Pyridoxamine 5'-phosphate oxidase N-terminal" evidence="8">
    <location>
        <begin position="41"/>
        <end position="159"/>
    </location>
</feature>
<dbReference type="RefSeq" id="WP_092907977.1">
    <property type="nucleotide sequence ID" value="NZ_FOUZ01000006.1"/>
</dbReference>
<keyword evidence="5" id="KW-0664">Pyridoxine biosynthesis</keyword>
<comment type="catalytic activity">
    <reaction evidence="5">
        <text>pyridoxamine 5'-phosphate + O2 + H2O = pyridoxal 5'-phosphate + H2O2 + NH4(+)</text>
        <dbReference type="Rhea" id="RHEA:15817"/>
        <dbReference type="ChEBI" id="CHEBI:15377"/>
        <dbReference type="ChEBI" id="CHEBI:15379"/>
        <dbReference type="ChEBI" id="CHEBI:16240"/>
        <dbReference type="ChEBI" id="CHEBI:28938"/>
        <dbReference type="ChEBI" id="CHEBI:58451"/>
        <dbReference type="ChEBI" id="CHEBI:597326"/>
        <dbReference type="EC" id="1.4.3.5"/>
    </reaction>
</comment>
<comment type="cofactor">
    <cofactor evidence="5 7">
        <name>FMN</name>
        <dbReference type="ChEBI" id="CHEBI:58210"/>
    </cofactor>
    <text evidence="5 7">Binds 1 FMN per subunit.</text>
</comment>
<dbReference type="GO" id="GO:0004733">
    <property type="term" value="F:pyridoxamine phosphate oxidase activity"/>
    <property type="evidence" value="ECO:0007669"/>
    <property type="project" value="UniProtKB-UniRule"/>
</dbReference>
<feature type="binding site" evidence="5 7">
    <location>
        <position position="85"/>
    </location>
    <ligand>
        <name>FMN</name>
        <dbReference type="ChEBI" id="CHEBI:58210"/>
    </ligand>
</feature>
<dbReference type="PANTHER" id="PTHR10851">
    <property type="entry name" value="PYRIDOXINE-5-PHOSPHATE OXIDASE"/>
    <property type="match status" value="1"/>
</dbReference>
<dbReference type="InterPro" id="IPR000659">
    <property type="entry name" value="Pyridox_Oxase"/>
</dbReference>
<evidence type="ECO:0000256" key="3">
    <source>
        <dbReference type="ARBA" id="ARBA00022643"/>
    </source>
</evidence>
<evidence type="ECO:0000259" key="9">
    <source>
        <dbReference type="Pfam" id="PF10590"/>
    </source>
</evidence>
<protein>
    <recommendedName>
        <fullName evidence="5">Pyridoxine/pyridoxamine 5'-phosphate oxidase</fullName>
        <ecNumber evidence="5">1.4.3.5</ecNumber>
    </recommendedName>
    <alternativeName>
        <fullName evidence="5">PNP/PMP oxidase</fullName>
        <shortName evidence="5">PNPOx</shortName>
    </alternativeName>
    <alternativeName>
        <fullName evidence="5">Pyridoxal 5'-phosphate synthase</fullName>
    </alternativeName>
</protein>
<evidence type="ECO:0000313" key="10">
    <source>
        <dbReference type="EMBL" id="SFN08106.1"/>
    </source>
</evidence>
<dbReference type="GO" id="GO:0008615">
    <property type="term" value="P:pyridoxine biosynthetic process"/>
    <property type="evidence" value="ECO:0007669"/>
    <property type="project" value="UniProtKB-UniRule"/>
</dbReference>
<feature type="binding site" evidence="5 7">
    <location>
        <position position="187"/>
    </location>
    <ligand>
        <name>FMN</name>
        <dbReference type="ChEBI" id="CHEBI:58210"/>
    </ligand>
</feature>
<keyword evidence="4 5" id="KW-0560">Oxidoreductase</keyword>
<feature type="binding site" evidence="5 7">
    <location>
        <begin position="78"/>
        <end position="79"/>
    </location>
    <ligand>
        <name>FMN</name>
        <dbReference type="ChEBI" id="CHEBI:58210"/>
    </ligand>
</feature>
<dbReference type="Pfam" id="PF10590">
    <property type="entry name" value="PNP_phzG_C"/>
    <property type="match status" value="1"/>
</dbReference>
<dbReference type="PIRSF" id="PIRSF000190">
    <property type="entry name" value="Pyd_amn-ph_oxd"/>
    <property type="match status" value="1"/>
</dbReference>
<feature type="binding site" evidence="5 6">
    <location>
        <position position="68"/>
    </location>
    <ligand>
        <name>substrate</name>
    </ligand>
</feature>
<dbReference type="OrthoDB" id="9780392at2"/>
<comment type="pathway">
    <text evidence="5">Cofactor metabolism; pyridoxal 5'-phosphate salvage; pyridoxal 5'-phosphate from pyridoxamine 5'-phosphate: step 1/1.</text>
</comment>
<evidence type="ECO:0000256" key="1">
    <source>
        <dbReference type="ARBA" id="ARBA00007301"/>
    </source>
</evidence>
<feature type="binding site" evidence="5 7">
    <location>
        <begin position="142"/>
        <end position="143"/>
    </location>
    <ligand>
        <name>FMN</name>
        <dbReference type="ChEBI" id="CHEBI:58210"/>
    </ligand>
</feature>
<reference evidence="11" key="1">
    <citation type="submission" date="2016-10" db="EMBL/GenBank/DDBJ databases">
        <authorList>
            <person name="Varghese N."/>
            <person name="Submissions S."/>
        </authorList>
    </citation>
    <scope>NUCLEOTIDE SEQUENCE [LARGE SCALE GENOMIC DNA]</scope>
    <source>
        <strain evidence="11">XJ109</strain>
    </source>
</reference>